<keyword evidence="10" id="KW-1185">Reference proteome</keyword>
<keyword evidence="5 7" id="KW-1133">Transmembrane helix</keyword>
<dbReference type="PANTHER" id="PTHR10981:SF0">
    <property type="entry name" value="BATTENIN"/>
    <property type="match status" value="1"/>
</dbReference>
<evidence type="ECO:0000313" key="9">
    <source>
        <dbReference type="EMBL" id="CAL6053438.1"/>
    </source>
</evidence>
<keyword evidence="4 7" id="KW-0812">Transmembrane</keyword>
<evidence type="ECO:0000256" key="3">
    <source>
        <dbReference type="ARBA" id="ARBA00022448"/>
    </source>
</evidence>
<comment type="caution">
    <text evidence="8">The sequence shown here is derived from an EMBL/GenBank/DDBJ whole genome shotgun (WGS) entry which is preliminary data.</text>
</comment>
<feature type="transmembrane region" description="Helical" evidence="7">
    <location>
        <begin position="7"/>
        <end position="27"/>
    </location>
</feature>
<comment type="subcellular location">
    <subcellularLocation>
        <location evidence="1">Endomembrane system</location>
        <topology evidence="1">Multi-pass membrane protein</topology>
    </subcellularLocation>
</comment>
<dbReference type="Proteomes" id="UP001642409">
    <property type="component" value="Unassembled WGS sequence"/>
</dbReference>
<keyword evidence="3" id="KW-0813">Transport</keyword>
<dbReference type="InterPro" id="IPR003492">
    <property type="entry name" value="Battenin_disease_Cln3"/>
</dbReference>
<dbReference type="EMBL" id="CAXDID020000196">
    <property type="protein sequence ID" value="CAL6053438.1"/>
    <property type="molecule type" value="Genomic_DNA"/>
</dbReference>
<evidence type="ECO:0000256" key="5">
    <source>
        <dbReference type="ARBA" id="ARBA00022989"/>
    </source>
</evidence>
<evidence type="ECO:0000256" key="2">
    <source>
        <dbReference type="ARBA" id="ARBA00007467"/>
    </source>
</evidence>
<dbReference type="AlphaFoldDB" id="A0AA86P5Y9"/>
<name>A0AA86P5Y9_9EUKA</name>
<organism evidence="8">
    <name type="scientific">Hexamita inflata</name>
    <dbReference type="NCBI Taxonomy" id="28002"/>
    <lineage>
        <taxon>Eukaryota</taxon>
        <taxon>Metamonada</taxon>
        <taxon>Diplomonadida</taxon>
        <taxon>Hexamitidae</taxon>
        <taxon>Hexamitinae</taxon>
        <taxon>Hexamita</taxon>
    </lineage>
</organism>
<feature type="transmembrane region" description="Helical" evidence="7">
    <location>
        <begin position="285"/>
        <end position="304"/>
    </location>
</feature>
<evidence type="ECO:0000313" key="10">
    <source>
        <dbReference type="Proteomes" id="UP001642409"/>
    </source>
</evidence>
<dbReference type="InterPro" id="IPR036259">
    <property type="entry name" value="MFS_trans_sf"/>
</dbReference>
<feature type="transmembrane region" description="Helical" evidence="7">
    <location>
        <begin position="157"/>
        <end position="175"/>
    </location>
</feature>
<dbReference type="EMBL" id="CATOUU010000526">
    <property type="protein sequence ID" value="CAI9932842.1"/>
    <property type="molecule type" value="Genomic_DNA"/>
</dbReference>
<dbReference type="PANTHER" id="PTHR10981">
    <property type="entry name" value="BATTENIN"/>
    <property type="match status" value="1"/>
</dbReference>
<evidence type="ECO:0000256" key="7">
    <source>
        <dbReference type="RuleBase" id="RU361113"/>
    </source>
</evidence>
<feature type="transmembrane region" description="Helical" evidence="7">
    <location>
        <begin position="66"/>
        <end position="88"/>
    </location>
</feature>
<feature type="transmembrane region" description="Helical" evidence="7">
    <location>
        <begin position="310"/>
        <end position="333"/>
    </location>
</feature>
<comment type="similarity">
    <text evidence="2 7">Belongs to the battenin family.</text>
</comment>
<protein>
    <submittedName>
        <fullName evidence="8">CLN3 protein</fullName>
    </submittedName>
    <submittedName>
        <fullName evidence="9">CLN3_protein</fullName>
    </submittedName>
</protein>
<reference evidence="8" key="1">
    <citation type="submission" date="2023-06" db="EMBL/GenBank/DDBJ databases">
        <authorList>
            <person name="Kurt Z."/>
        </authorList>
    </citation>
    <scope>NUCLEOTIDE SEQUENCE</scope>
</reference>
<evidence type="ECO:0000256" key="6">
    <source>
        <dbReference type="ARBA" id="ARBA00023136"/>
    </source>
</evidence>
<dbReference type="SUPFAM" id="SSF103473">
    <property type="entry name" value="MFS general substrate transporter"/>
    <property type="match status" value="1"/>
</dbReference>
<feature type="transmembrane region" description="Helical" evidence="7">
    <location>
        <begin position="124"/>
        <end position="145"/>
    </location>
</feature>
<dbReference type="GO" id="GO:0012505">
    <property type="term" value="C:endomembrane system"/>
    <property type="evidence" value="ECO:0007669"/>
    <property type="project" value="UniProtKB-SubCell"/>
</dbReference>
<dbReference type="GO" id="GO:0005773">
    <property type="term" value="C:vacuole"/>
    <property type="evidence" value="ECO:0007669"/>
    <property type="project" value="UniProtKB-ARBA"/>
</dbReference>
<feature type="transmembrane region" description="Helical" evidence="7">
    <location>
        <begin position="221"/>
        <end position="241"/>
    </location>
</feature>
<evidence type="ECO:0000256" key="4">
    <source>
        <dbReference type="ARBA" id="ARBA00022692"/>
    </source>
</evidence>
<accession>A0AA86P5Y9</accession>
<dbReference type="PRINTS" id="PR01315">
    <property type="entry name" value="BATTENIN"/>
</dbReference>
<evidence type="ECO:0000313" key="8">
    <source>
        <dbReference type="EMBL" id="CAI9932842.1"/>
    </source>
</evidence>
<dbReference type="GO" id="GO:0016020">
    <property type="term" value="C:membrane"/>
    <property type="evidence" value="ECO:0007669"/>
    <property type="project" value="UniProtKB-UniRule"/>
</dbReference>
<reference evidence="9 10" key="2">
    <citation type="submission" date="2024-07" db="EMBL/GenBank/DDBJ databases">
        <authorList>
            <person name="Akdeniz Z."/>
        </authorList>
    </citation>
    <scope>NUCLEOTIDE SEQUENCE [LARGE SCALE GENOMIC DNA]</scope>
</reference>
<sequence>MKQKEPAINVVCFIILGWVNNFGYSVMLSAAKHMMAGKAPTSTVLLCDILPCFCVKLIFPFFLEKIIYPVKVISVVLLAILGFLLATFSEQSTGIALTGVVCHSLSSGLGEITYLAYSAKFSTACVSAWSCGTGLAGITASGIYAILSDVFHVDLKIILYVFLPIPLLMLEAYFISNPKFSPKSQQQQSEVESIIETETTPLVKQQPEFTSLTFKDKMRSLLGIWQFLLSLFLVYVSEYMINQSVNAVIDFKGSYQNMFYSFSQFAYQTGVFISRSSLVLFKLPANLVMIPSLLQFFNLVLFSFQAEYLFIPWFWLMMALVFIEGLWGGLVYVDAMYWISMSSQGGVKEFRMSIASLFNSFGILTASFIGFWLEPYLKAHKKW</sequence>
<proteinExistence type="inferred from homology"/>
<gene>
    <name evidence="8" type="ORF">HINF_LOCUS20487</name>
    <name evidence="9" type="ORF">HINF_LOCUS45336</name>
</gene>
<keyword evidence="6 7" id="KW-0472">Membrane</keyword>
<evidence type="ECO:0000256" key="1">
    <source>
        <dbReference type="ARBA" id="ARBA00004127"/>
    </source>
</evidence>
<feature type="transmembrane region" description="Helical" evidence="7">
    <location>
        <begin position="354"/>
        <end position="373"/>
    </location>
</feature>
<dbReference type="GO" id="GO:0051453">
    <property type="term" value="P:regulation of intracellular pH"/>
    <property type="evidence" value="ECO:0007669"/>
    <property type="project" value="TreeGrafter"/>
</dbReference>
<dbReference type="Pfam" id="PF02487">
    <property type="entry name" value="CLN3"/>
    <property type="match status" value="1"/>
</dbReference>